<reference evidence="1" key="1">
    <citation type="submission" date="2020-07" db="EMBL/GenBank/DDBJ databases">
        <title>Genome sequence and genetic diversity analysis of an under-domesticated orphan crop, white fonio (Digitaria exilis).</title>
        <authorList>
            <person name="Bennetzen J.L."/>
            <person name="Chen S."/>
            <person name="Ma X."/>
            <person name="Wang X."/>
            <person name="Yssel A.E.J."/>
            <person name="Chaluvadi S.R."/>
            <person name="Johnson M."/>
            <person name="Gangashetty P."/>
            <person name="Hamidou F."/>
            <person name="Sanogo M.D."/>
            <person name="Zwaenepoel A."/>
            <person name="Wallace J."/>
            <person name="Van De Peer Y."/>
            <person name="Van Deynze A."/>
        </authorList>
    </citation>
    <scope>NUCLEOTIDE SEQUENCE</scope>
    <source>
        <tissue evidence="1">Leaves</tissue>
    </source>
</reference>
<evidence type="ECO:0000313" key="1">
    <source>
        <dbReference type="EMBL" id="KAF8704884.1"/>
    </source>
</evidence>
<evidence type="ECO:0000313" key="2">
    <source>
        <dbReference type="Proteomes" id="UP000636709"/>
    </source>
</evidence>
<name>A0A835BYZ4_9POAL</name>
<gene>
    <name evidence="1" type="ORF">HU200_031124</name>
</gene>
<keyword evidence="2" id="KW-1185">Reference proteome</keyword>
<dbReference type="Gramene" id="Dexi5B01G0005730.1">
    <property type="protein sequence ID" value="Dexi5B01G0005730.1:cds"/>
    <property type="gene ID" value="Dexi5B01G0005730"/>
</dbReference>
<sequence>MAAAMKILESPLMGAFISYMLANWNRRSRVDQSRRRLRNLVVMVRAMANDDAEVRAGGAAAAVRDETFYTWLRLLGAEALRGQEVLDAAGNAAAVAGSARRFLGGLRDLFAGSDEIDRLEEAFEELQRQLLMAPPGAALDRLWLSVFAQRQRGAARATDMDVNGGAPAAGARLPVLGSKRKRACTSGVDPGSTSRGVVDTGARQKRRVQPRARHPAGFGGRVVAATREPAEDRARTVALAMERVRRRIGTPTRRRRQAILGQHFSRFSLQ</sequence>
<accession>A0A835BYZ4</accession>
<dbReference type="Proteomes" id="UP000636709">
    <property type="component" value="Unassembled WGS sequence"/>
</dbReference>
<proteinExistence type="predicted"/>
<comment type="caution">
    <text evidence="1">The sequence shown here is derived from an EMBL/GenBank/DDBJ whole genome shotgun (WGS) entry which is preliminary data.</text>
</comment>
<organism evidence="1 2">
    <name type="scientific">Digitaria exilis</name>
    <dbReference type="NCBI Taxonomy" id="1010633"/>
    <lineage>
        <taxon>Eukaryota</taxon>
        <taxon>Viridiplantae</taxon>
        <taxon>Streptophyta</taxon>
        <taxon>Embryophyta</taxon>
        <taxon>Tracheophyta</taxon>
        <taxon>Spermatophyta</taxon>
        <taxon>Magnoliopsida</taxon>
        <taxon>Liliopsida</taxon>
        <taxon>Poales</taxon>
        <taxon>Poaceae</taxon>
        <taxon>PACMAD clade</taxon>
        <taxon>Panicoideae</taxon>
        <taxon>Panicodae</taxon>
        <taxon>Paniceae</taxon>
        <taxon>Anthephorinae</taxon>
        <taxon>Digitaria</taxon>
    </lineage>
</organism>
<protein>
    <submittedName>
        <fullName evidence="1">Uncharacterized protein</fullName>
    </submittedName>
</protein>
<dbReference type="EMBL" id="JACEFO010001770">
    <property type="protein sequence ID" value="KAF8704884.1"/>
    <property type="molecule type" value="Genomic_DNA"/>
</dbReference>
<dbReference type="AlphaFoldDB" id="A0A835BYZ4"/>